<reference evidence="6 7" key="1">
    <citation type="submission" date="2016-10" db="EMBL/GenBank/DDBJ databases">
        <authorList>
            <person name="de Groot N.N."/>
        </authorList>
    </citation>
    <scope>NUCLEOTIDE SEQUENCE [LARGE SCALE GENOMIC DNA]</scope>
    <source>
        <strain evidence="6 7">A52C2</strain>
    </source>
</reference>
<feature type="transmembrane region" description="Helical" evidence="4">
    <location>
        <begin position="322"/>
        <end position="348"/>
    </location>
</feature>
<dbReference type="PANTHER" id="PTHR23521">
    <property type="entry name" value="TRANSPORTER MFS SUPERFAMILY"/>
    <property type="match status" value="1"/>
</dbReference>
<organism evidence="6 7">
    <name type="scientific">Faunimonas pinastri</name>
    <dbReference type="NCBI Taxonomy" id="1855383"/>
    <lineage>
        <taxon>Bacteria</taxon>
        <taxon>Pseudomonadati</taxon>
        <taxon>Pseudomonadota</taxon>
        <taxon>Alphaproteobacteria</taxon>
        <taxon>Hyphomicrobiales</taxon>
        <taxon>Afifellaceae</taxon>
        <taxon>Faunimonas</taxon>
    </lineage>
</organism>
<keyword evidence="2 4" id="KW-1133">Transmembrane helix</keyword>
<dbReference type="GO" id="GO:0005886">
    <property type="term" value="C:plasma membrane"/>
    <property type="evidence" value="ECO:0007669"/>
    <property type="project" value="TreeGrafter"/>
</dbReference>
<keyword evidence="7" id="KW-1185">Reference proteome</keyword>
<feature type="transmembrane region" description="Helical" evidence="4">
    <location>
        <begin position="354"/>
        <end position="373"/>
    </location>
</feature>
<keyword evidence="3 4" id="KW-0472">Membrane</keyword>
<feature type="transmembrane region" description="Helical" evidence="4">
    <location>
        <begin position="265"/>
        <end position="283"/>
    </location>
</feature>
<proteinExistence type="predicted"/>
<feature type="transmembrane region" description="Helical" evidence="4">
    <location>
        <begin position="42"/>
        <end position="61"/>
    </location>
</feature>
<sequence length="411" mass="42983">MAAQLLPIFALLVSTTFLLIGNGLHGLLLPLRGTADAFTTTQLGLLGAGYAVGFVAGCILTPQIVRRVGHVRAFGAAASCASVVVLLNGMLVQPELWIALRVVSGFCMAASFMIIESWLNERASNASRGTIFGLYLTVNYVAVMGGQFLVAASDHRTMMPFMLGAIAFSLAVVPTSLSKAASPKPLEAVKIDLRRLHRVSPVAVVTVLLVGLVNGAFGTLAPVFGAQVGLSTTLIATMMGVAIVAGAVMQLPVGRFSDRLDRRTVIAAGSMGAAFSGLLILLVRPDAPWLLLALVGIYGALSYPLYGLAISHANDLAKGENFIGTSAAMLLLYGIGTIIGPVVASWAMSTISPFGLFAVTAGGHGAMALYTVYRTYRRPAALSDQPGSPIFLGTYNRLSRLLNRPTSRFGA</sequence>
<dbReference type="Proteomes" id="UP000199647">
    <property type="component" value="Unassembled WGS sequence"/>
</dbReference>
<evidence type="ECO:0000259" key="5">
    <source>
        <dbReference type="PROSITE" id="PS50850"/>
    </source>
</evidence>
<feature type="transmembrane region" description="Helical" evidence="4">
    <location>
        <begin position="73"/>
        <end position="92"/>
    </location>
</feature>
<dbReference type="CDD" id="cd17477">
    <property type="entry name" value="MFS_YcaD_like"/>
    <property type="match status" value="1"/>
</dbReference>
<evidence type="ECO:0000256" key="1">
    <source>
        <dbReference type="ARBA" id="ARBA00022692"/>
    </source>
</evidence>
<dbReference type="Pfam" id="PF07690">
    <property type="entry name" value="MFS_1"/>
    <property type="match status" value="1"/>
</dbReference>
<feature type="transmembrane region" description="Helical" evidence="4">
    <location>
        <begin position="158"/>
        <end position="178"/>
    </location>
</feature>
<feature type="transmembrane region" description="Helical" evidence="4">
    <location>
        <begin position="289"/>
        <end position="310"/>
    </location>
</feature>
<feature type="transmembrane region" description="Helical" evidence="4">
    <location>
        <begin position="199"/>
        <end position="224"/>
    </location>
</feature>
<feature type="transmembrane region" description="Helical" evidence="4">
    <location>
        <begin position="131"/>
        <end position="152"/>
    </location>
</feature>
<evidence type="ECO:0000256" key="2">
    <source>
        <dbReference type="ARBA" id="ARBA00022989"/>
    </source>
</evidence>
<dbReference type="PROSITE" id="PS50850">
    <property type="entry name" value="MFS"/>
    <property type="match status" value="1"/>
</dbReference>
<gene>
    <name evidence="6" type="ORF">SAMN05216548_101232</name>
</gene>
<dbReference type="InterPro" id="IPR020846">
    <property type="entry name" value="MFS_dom"/>
</dbReference>
<protein>
    <submittedName>
        <fullName evidence="6">Predicted arabinose efflux permease, MFS family</fullName>
    </submittedName>
</protein>
<dbReference type="PANTHER" id="PTHR23521:SF3">
    <property type="entry name" value="MFS TRANSPORTER"/>
    <property type="match status" value="1"/>
</dbReference>
<dbReference type="STRING" id="1855383.SAMN05216548_101232"/>
<feature type="domain" description="Major facilitator superfamily (MFS) profile" evidence="5">
    <location>
        <begin position="199"/>
        <end position="411"/>
    </location>
</feature>
<dbReference type="AlphaFoldDB" id="A0A1H8ZT87"/>
<dbReference type="Gene3D" id="1.20.1250.20">
    <property type="entry name" value="MFS general substrate transporter like domains"/>
    <property type="match status" value="2"/>
</dbReference>
<name>A0A1H8ZT87_9HYPH</name>
<dbReference type="InterPro" id="IPR011701">
    <property type="entry name" value="MFS"/>
</dbReference>
<feature type="transmembrane region" description="Helical" evidence="4">
    <location>
        <begin position="230"/>
        <end position="253"/>
    </location>
</feature>
<dbReference type="EMBL" id="FOFG01000001">
    <property type="protein sequence ID" value="SEP67473.1"/>
    <property type="molecule type" value="Genomic_DNA"/>
</dbReference>
<evidence type="ECO:0000313" key="7">
    <source>
        <dbReference type="Proteomes" id="UP000199647"/>
    </source>
</evidence>
<dbReference type="InterPro" id="IPR047200">
    <property type="entry name" value="MFS_YcaD-like"/>
</dbReference>
<dbReference type="SUPFAM" id="SSF103473">
    <property type="entry name" value="MFS general substrate transporter"/>
    <property type="match status" value="1"/>
</dbReference>
<evidence type="ECO:0000256" key="4">
    <source>
        <dbReference type="SAM" id="Phobius"/>
    </source>
</evidence>
<evidence type="ECO:0000313" key="6">
    <source>
        <dbReference type="EMBL" id="SEP67473.1"/>
    </source>
</evidence>
<dbReference type="GO" id="GO:0022857">
    <property type="term" value="F:transmembrane transporter activity"/>
    <property type="evidence" value="ECO:0007669"/>
    <property type="project" value="InterPro"/>
</dbReference>
<dbReference type="RefSeq" id="WP_177176642.1">
    <property type="nucleotide sequence ID" value="NZ_FOFG01000001.1"/>
</dbReference>
<accession>A0A1H8ZT87</accession>
<evidence type="ECO:0000256" key="3">
    <source>
        <dbReference type="ARBA" id="ARBA00023136"/>
    </source>
</evidence>
<keyword evidence="1 4" id="KW-0812">Transmembrane</keyword>
<dbReference type="InterPro" id="IPR036259">
    <property type="entry name" value="MFS_trans_sf"/>
</dbReference>
<feature type="transmembrane region" description="Helical" evidence="4">
    <location>
        <begin position="98"/>
        <end position="119"/>
    </location>
</feature>